<proteinExistence type="predicted"/>
<feature type="compositionally biased region" description="Polar residues" evidence="1">
    <location>
        <begin position="60"/>
        <end position="70"/>
    </location>
</feature>
<evidence type="ECO:0000313" key="4">
    <source>
        <dbReference type="RefSeq" id="XP_029640214.1"/>
    </source>
</evidence>
<name>A0A6P7SPJ6_9MOLL</name>
<accession>A0A6P7SPJ6</accession>
<keyword evidence="2" id="KW-0472">Membrane</keyword>
<evidence type="ECO:0000313" key="3">
    <source>
        <dbReference type="Proteomes" id="UP000515154"/>
    </source>
</evidence>
<organism evidence="3 4">
    <name type="scientific">Octopus sinensis</name>
    <name type="common">East Asian common octopus</name>
    <dbReference type="NCBI Taxonomy" id="2607531"/>
    <lineage>
        <taxon>Eukaryota</taxon>
        <taxon>Metazoa</taxon>
        <taxon>Spiralia</taxon>
        <taxon>Lophotrochozoa</taxon>
        <taxon>Mollusca</taxon>
        <taxon>Cephalopoda</taxon>
        <taxon>Coleoidea</taxon>
        <taxon>Octopodiformes</taxon>
        <taxon>Octopoda</taxon>
        <taxon>Incirrata</taxon>
        <taxon>Octopodidae</taxon>
        <taxon>Octopus</taxon>
    </lineage>
</organism>
<gene>
    <name evidence="4" type="primary">LOC115215172</name>
</gene>
<dbReference type="Proteomes" id="UP000515154">
    <property type="component" value="Linkage group LG8"/>
</dbReference>
<reference evidence="4" key="1">
    <citation type="submission" date="2025-08" db="UniProtKB">
        <authorList>
            <consortium name="RefSeq"/>
        </authorList>
    </citation>
    <scope>IDENTIFICATION</scope>
</reference>
<feature type="transmembrane region" description="Helical" evidence="2">
    <location>
        <begin position="12"/>
        <end position="33"/>
    </location>
</feature>
<feature type="region of interest" description="Disordered" evidence="1">
    <location>
        <begin position="60"/>
        <end position="98"/>
    </location>
</feature>
<keyword evidence="2" id="KW-1133">Transmembrane helix</keyword>
<keyword evidence="2" id="KW-0812">Transmembrane</keyword>
<sequence>MENRKSSKKYNKLCGIVVGLCAATIILLIGYLVTNFQTKRKEGPILKVNWGIWKTESIGNSESIGKSESSPDIFKQSTDEPETKPATINQTSDLDKVI</sequence>
<evidence type="ECO:0000256" key="1">
    <source>
        <dbReference type="SAM" id="MobiDB-lite"/>
    </source>
</evidence>
<protein>
    <submittedName>
        <fullName evidence="4">Uncharacterized protein LOC115215172 isoform X3</fullName>
    </submittedName>
</protein>
<keyword evidence="3" id="KW-1185">Reference proteome</keyword>
<dbReference type="RefSeq" id="XP_029640214.1">
    <property type="nucleotide sequence ID" value="XM_029784354.2"/>
</dbReference>
<evidence type="ECO:0000256" key="2">
    <source>
        <dbReference type="SAM" id="Phobius"/>
    </source>
</evidence>
<dbReference type="AlphaFoldDB" id="A0A6P7SPJ6"/>